<proteinExistence type="predicted"/>
<dbReference type="InterPro" id="IPR029044">
    <property type="entry name" value="Nucleotide-diphossugar_trans"/>
</dbReference>
<dbReference type="Proteomes" id="UP001501757">
    <property type="component" value="Unassembled WGS sequence"/>
</dbReference>
<dbReference type="EMBL" id="BAAAEI010000006">
    <property type="protein sequence ID" value="GAA0344417.1"/>
    <property type="molecule type" value="Genomic_DNA"/>
</dbReference>
<dbReference type="InterPro" id="IPR025877">
    <property type="entry name" value="MobA-like_NTP_Trfase"/>
</dbReference>
<organism evidence="3 4">
    <name type="scientific">Bowmanella denitrificans</name>
    <dbReference type="NCBI Taxonomy" id="366582"/>
    <lineage>
        <taxon>Bacteria</taxon>
        <taxon>Pseudomonadati</taxon>
        <taxon>Pseudomonadota</taxon>
        <taxon>Gammaproteobacteria</taxon>
        <taxon>Alteromonadales</taxon>
        <taxon>Alteromonadaceae</taxon>
        <taxon>Bowmanella</taxon>
    </lineage>
</organism>
<keyword evidence="4" id="KW-1185">Reference proteome</keyword>
<evidence type="ECO:0000256" key="1">
    <source>
        <dbReference type="ARBA" id="ARBA00022842"/>
    </source>
</evidence>
<dbReference type="PANTHER" id="PTHR43777:SF1">
    <property type="entry name" value="MOLYBDENUM COFACTOR CYTIDYLYLTRANSFERASE"/>
    <property type="match status" value="1"/>
</dbReference>
<dbReference type="SUPFAM" id="SSF53448">
    <property type="entry name" value="Nucleotide-diphospho-sugar transferases"/>
    <property type="match status" value="1"/>
</dbReference>
<evidence type="ECO:0000313" key="4">
    <source>
        <dbReference type="Proteomes" id="UP001501757"/>
    </source>
</evidence>
<accession>A0ABP3GFR3</accession>
<dbReference type="Gene3D" id="3.90.550.10">
    <property type="entry name" value="Spore Coat Polysaccharide Biosynthesis Protein SpsA, Chain A"/>
    <property type="match status" value="1"/>
</dbReference>
<evidence type="ECO:0000313" key="3">
    <source>
        <dbReference type="EMBL" id="GAA0344417.1"/>
    </source>
</evidence>
<comment type="caution">
    <text evidence="3">The sequence shown here is derived from an EMBL/GenBank/DDBJ whole genome shotgun (WGS) entry which is preliminary data.</text>
</comment>
<feature type="domain" description="MobA-like NTP transferase" evidence="2">
    <location>
        <begin position="5"/>
        <end position="161"/>
    </location>
</feature>
<keyword evidence="1" id="KW-0460">Magnesium</keyword>
<sequence>MKVAGVILAAGNASRYGGIKQLAALDGRPMLLHCLSAYQDIALAQTVVVLGAYADKIEPIMPDWVDMVVNPDWQQGMGSSLASAIKWLHSDISHVLVGLADQPDISALQLVALLKQAKLYKECRIAAEYAQGPGVPAIFPSIDFAALAKLNGDKGAKALLLAEPSRLKTLPMVQAATDIDTQDELKQWQQARGKRP</sequence>
<dbReference type="Pfam" id="PF12804">
    <property type="entry name" value="NTP_transf_3"/>
    <property type="match status" value="1"/>
</dbReference>
<dbReference type="PANTHER" id="PTHR43777">
    <property type="entry name" value="MOLYBDENUM COFACTOR CYTIDYLYLTRANSFERASE"/>
    <property type="match status" value="1"/>
</dbReference>
<protein>
    <submittedName>
        <fullName evidence="3">Nucleotidyltransferase family protein</fullName>
    </submittedName>
</protein>
<name>A0ABP3GFR3_9ALTE</name>
<reference evidence="4" key="1">
    <citation type="journal article" date="2019" name="Int. J. Syst. Evol. Microbiol.">
        <title>The Global Catalogue of Microorganisms (GCM) 10K type strain sequencing project: providing services to taxonomists for standard genome sequencing and annotation.</title>
        <authorList>
            <consortium name="The Broad Institute Genomics Platform"/>
            <consortium name="The Broad Institute Genome Sequencing Center for Infectious Disease"/>
            <person name="Wu L."/>
            <person name="Ma J."/>
        </authorList>
    </citation>
    <scope>NUCLEOTIDE SEQUENCE [LARGE SCALE GENOMIC DNA]</scope>
    <source>
        <strain evidence="4">JCM 13378</strain>
    </source>
</reference>
<gene>
    <name evidence="3" type="ORF">GCM10009092_06070</name>
</gene>
<dbReference type="RefSeq" id="WP_343841625.1">
    <property type="nucleotide sequence ID" value="NZ_BAAAEI010000006.1"/>
</dbReference>
<evidence type="ECO:0000259" key="2">
    <source>
        <dbReference type="Pfam" id="PF12804"/>
    </source>
</evidence>
<dbReference type="CDD" id="cd04182">
    <property type="entry name" value="GT_2_like_f"/>
    <property type="match status" value="1"/>
</dbReference>